<feature type="compositionally biased region" description="Basic and acidic residues" evidence="1">
    <location>
        <begin position="1"/>
        <end position="10"/>
    </location>
</feature>
<feature type="compositionally biased region" description="Low complexity" evidence="1">
    <location>
        <begin position="18"/>
        <end position="28"/>
    </location>
</feature>
<evidence type="ECO:0000313" key="3">
    <source>
        <dbReference type="Proteomes" id="UP000516093"/>
    </source>
</evidence>
<dbReference type="AlphaFoldDB" id="A0A7H0GVD9"/>
<feature type="compositionally biased region" description="Low complexity" evidence="1">
    <location>
        <begin position="73"/>
        <end position="89"/>
    </location>
</feature>
<evidence type="ECO:0000313" key="2">
    <source>
        <dbReference type="EMBL" id="QNP52255.1"/>
    </source>
</evidence>
<name>A0A7H0GVD9_9BACT</name>
<dbReference type="Proteomes" id="UP000516093">
    <property type="component" value="Chromosome"/>
</dbReference>
<organism evidence="2 3">
    <name type="scientific">Hymenobacter qilianensis</name>
    <dbReference type="NCBI Taxonomy" id="1385715"/>
    <lineage>
        <taxon>Bacteria</taxon>
        <taxon>Pseudomonadati</taxon>
        <taxon>Bacteroidota</taxon>
        <taxon>Cytophagia</taxon>
        <taxon>Cytophagales</taxon>
        <taxon>Hymenobacteraceae</taxon>
        <taxon>Hymenobacter</taxon>
    </lineage>
</organism>
<feature type="region of interest" description="Disordered" evidence="1">
    <location>
        <begin position="69"/>
        <end position="105"/>
    </location>
</feature>
<keyword evidence="3" id="KW-1185">Reference proteome</keyword>
<gene>
    <name evidence="2" type="ORF">H9L05_20865</name>
</gene>
<dbReference type="KEGG" id="hqi:H9L05_20865"/>
<dbReference type="EMBL" id="CP060784">
    <property type="protein sequence ID" value="QNP52255.1"/>
    <property type="molecule type" value="Genomic_DNA"/>
</dbReference>
<protein>
    <submittedName>
        <fullName evidence="2">Uncharacterized protein</fullName>
    </submittedName>
</protein>
<evidence type="ECO:0000256" key="1">
    <source>
        <dbReference type="SAM" id="MobiDB-lite"/>
    </source>
</evidence>
<sequence>MKKSKKENAKKDKKAAKQKNSSSLFGGSKKSGKKGRGQNGIGALTNGQKVAGGAALLAAAGLGYWAQSRRANAKTTAASKATAAEKQTASQGRPLSNYHLTAAPS</sequence>
<proteinExistence type="predicted"/>
<accession>A0A7H0GVD9</accession>
<reference evidence="2 3" key="1">
    <citation type="submission" date="2020-08" db="EMBL/GenBank/DDBJ databases">
        <title>Genome sequence of Hymenobacter qilianensis JCM 19763T.</title>
        <authorList>
            <person name="Hyun D.-W."/>
            <person name="Bae J.-W."/>
        </authorList>
    </citation>
    <scope>NUCLEOTIDE SEQUENCE [LARGE SCALE GENOMIC DNA]</scope>
    <source>
        <strain evidence="2 3">JCM 19763</strain>
    </source>
</reference>
<feature type="region of interest" description="Disordered" evidence="1">
    <location>
        <begin position="1"/>
        <end position="46"/>
    </location>
</feature>
<dbReference type="RefSeq" id="WP_187732514.1">
    <property type="nucleotide sequence ID" value="NZ_CP060784.1"/>
</dbReference>